<evidence type="ECO:0000256" key="1">
    <source>
        <dbReference type="ARBA" id="ARBA00022679"/>
    </source>
</evidence>
<comment type="caution">
    <text evidence="3">The sequence shown here is derived from an EMBL/GenBank/DDBJ whole genome shotgun (WGS) entry which is preliminary data.</text>
</comment>
<dbReference type="RefSeq" id="WP_048584413.1">
    <property type="nucleotide sequence ID" value="NZ_LFNT01000042.1"/>
</dbReference>
<dbReference type="PANTHER" id="PTHR43861:SF3">
    <property type="entry name" value="PUTATIVE (AFU_ORTHOLOGUE AFUA_2G14390)-RELATED"/>
    <property type="match status" value="1"/>
</dbReference>
<dbReference type="CDD" id="cd02440">
    <property type="entry name" value="AdoMet_MTases"/>
    <property type="match status" value="1"/>
</dbReference>
<dbReference type="AlphaFoldDB" id="A0A0J7Z4C0"/>
<dbReference type="OrthoDB" id="3469983at2"/>
<dbReference type="Gene3D" id="3.40.50.150">
    <property type="entry name" value="Vaccinia Virus protein VP39"/>
    <property type="match status" value="1"/>
</dbReference>
<dbReference type="InterPro" id="IPR013217">
    <property type="entry name" value="Methyltransf_12"/>
</dbReference>
<dbReference type="SUPFAM" id="SSF53335">
    <property type="entry name" value="S-adenosyl-L-methionine-dependent methyltransferases"/>
    <property type="match status" value="1"/>
</dbReference>
<protein>
    <submittedName>
        <fullName evidence="3">Methyltransferase</fullName>
    </submittedName>
</protein>
<dbReference type="GO" id="GO:0032259">
    <property type="term" value="P:methylation"/>
    <property type="evidence" value="ECO:0007669"/>
    <property type="project" value="UniProtKB-KW"/>
</dbReference>
<evidence type="ECO:0000259" key="2">
    <source>
        <dbReference type="Pfam" id="PF08242"/>
    </source>
</evidence>
<proteinExistence type="predicted"/>
<keyword evidence="1 3" id="KW-0808">Transferase</keyword>
<name>A0A0J7Z4C0_STRVR</name>
<feature type="domain" description="Methyltransferase type 12" evidence="2">
    <location>
        <begin position="44"/>
        <end position="137"/>
    </location>
</feature>
<dbReference type="Proteomes" id="UP000037432">
    <property type="component" value="Unassembled WGS sequence"/>
</dbReference>
<dbReference type="PATRIC" id="fig|1938.3.peg.5608"/>
<evidence type="ECO:0000313" key="4">
    <source>
        <dbReference type="Proteomes" id="UP000037432"/>
    </source>
</evidence>
<dbReference type="Pfam" id="PF08242">
    <property type="entry name" value="Methyltransf_12"/>
    <property type="match status" value="1"/>
</dbReference>
<dbReference type="InterPro" id="IPR029063">
    <property type="entry name" value="SAM-dependent_MTases_sf"/>
</dbReference>
<dbReference type="GO" id="GO:0008168">
    <property type="term" value="F:methyltransferase activity"/>
    <property type="evidence" value="ECO:0007669"/>
    <property type="project" value="UniProtKB-KW"/>
</dbReference>
<reference evidence="3 4" key="1">
    <citation type="submission" date="2015-06" db="EMBL/GenBank/DDBJ databases">
        <authorList>
            <person name="Ju K.-S."/>
            <person name="Doroghazi J.R."/>
            <person name="Metcalf W.W."/>
        </authorList>
    </citation>
    <scope>NUCLEOTIDE SEQUENCE [LARGE SCALE GENOMIC DNA]</scope>
    <source>
        <strain evidence="3 4">NRRL 3414</strain>
    </source>
</reference>
<evidence type="ECO:0000313" key="3">
    <source>
        <dbReference type="EMBL" id="KMS70936.1"/>
    </source>
</evidence>
<keyword evidence="3" id="KW-0489">Methyltransferase</keyword>
<dbReference type="EMBL" id="LFNT01000042">
    <property type="protein sequence ID" value="KMS70936.1"/>
    <property type="molecule type" value="Genomic_DNA"/>
</dbReference>
<sequence length="270" mass="29673">MSRYLFDNAARQTQARLIALESCYDAFSRRQLELAGLAESWRCLEVGAGGGSLGDWLGEQVGADGEVTVTDIEPRWAEAAPRPRPANVRLLRHDIVHDPLPGQYYDLVHARLVLLHLPQRLRVLQRLVTALRPGGRLVLEEFDCSWIPLLAVPDEGAADLFEHVLAALWAQLEKAGADPRWGRRVYGAMRAAGLEDVTATTYAESWPGGSTGACLHRANIEQVAGLLTADGITADELARFYALIQDPAFAVNSYPLISVRGRRPETEAAR</sequence>
<organism evidence="3 4">
    <name type="scientific">Streptomyces viridochromogenes</name>
    <dbReference type="NCBI Taxonomy" id="1938"/>
    <lineage>
        <taxon>Bacteria</taxon>
        <taxon>Bacillati</taxon>
        <taxon>Actinomycetota</taxon>
        <taxon>Actinomycetes</taxon>
        <taxon>Kitasatosporales</taxon>
        <taxon>Streptomycetaceae</taxon>
        <taxon>Streptomyces</taxon>
    </lineage>
</organism>
<accession>A0A0J7Z4C0</accession>
<dbReference type="GO" id="GO:0017000">
    <property type="term" value="P:antibiotic biosynthetic process"/>
    <property type="evidence" value="ECO:0007669"/>
    <property type="project" value="UniProtKB-ARBA"/>
</dbReference>
<gene>
    <name evidence="3" type="ORF">ACM01_29375</name>
</gene>
<dbReference type="PANTHER" id="PTHR43861">
    <property type="entry name" value="TRANS-ACONITATE 2-METHYLTRANSFERASE-RELATED"/>
    <property type="match status" value="1"/>
</dbReference>